<protein>
    <submittedName>
        <fullName evidence="2">Uncharacterized protein</fullName>
    </submittedName>
</protein>
<feature type="region of interest" description="Disordered" evidence="1">
    <location>
        <begin position="1"/>
        <end position="75"/>
    </location>
</feature>
<name>A0A0J0XP16_9TREE</name>
<dbReference type="PANTHER" id="PTHR47336:SF2">
    <property type="entry name" value="TRANSCRIPTION FACTOR HMS1-RELATED"/>
    <property type="match status" value="1"/>
</dbReference>
<dbReference type="AlphaFoldDB" id="A0A0J0XP16"/>
<organism evidence="2 3">
    <name type="scientific">Cutaneotrichosporon oleaginosum</name>
    <dbReference type="NCBI Taxonomy" id="879819"/>
    <lineage>
        <taxon>Eukaryota</taxon>
        <taxon>Fungi</taxon>
        <taxon>Dikarya</taxon>
        <taxon>Basidiomycota</taxon>
        <taxon>Agaricomycotina</taxon>
        <taxon>Tremellomycetes</taxon>
        <taxon>Trichosporonales</taxon>
        <taxon>Trichosporonaceae</taxon>
        <taxon>Cutaneotrichosporon</taxon>
    </lineage>
</organism>
<dbReference type="GeneID" id="28987993"/>
<dbReference type="Gene3D" id="4.10.280.10">
    <property type="entry name" value="Helix-loop-helix DNA-binding domain"/>
    <property type="match status" value="1"/>
</dbReference>
<dbReference type="RefSeq" id="XP_018279336.1">
    <property type="nucleotide sequence ID" value="XM_018427390.1"/>
</dbReference>
<dbReference type="InterPro" id="IPR036638">
    <property type="entry name" value="HLH_DNA-bd_sf"/>
</dbReference>
<feature type="compositionally biased region" description="Acidic residues" evidence="1">
    <location>
        <begin position="454"/>
        <end position="466"/>
    </location>
</feature>
<dbReference type="GO" id="GO:0046983">
    <property type="term" value="F:protein dimerization activity"/>
    <property type="evidence" value="ECO:0007669"/>
    <property type="project" value="InterPro"/>
</dbReference>
<feature type="compositionally biased region" description="Low complexity" evidence="1">
    <location>
        <begin position="194"/>
        <end position="212"/>
    </location>
</feature>
<evidence type="ECO:0000313" key="3">
    <source>
        <dbReference type="Proteomes" id="UP000053611"/>
    </source>
</evidence>
<sequence length="960" mass="105016">MSAVLPSDIFNFEEGDDNPQTSPTATLFPPALSFPGFDESYLSPTSNTNTLSPRSSGLSHPSLSPPATSDSPNSNLSFATDEYLLNSNFPADELDMLIFPEDTKQELDALSMTYQHIAPVQVPQYLKPAIQLDVKPQQQQMSAPPPMPMGAIQPPSALTFDGNLQQWRIGIPQDPIAQQWFMQQHNVMSQPPMQHLHSPPQPQGQLHHQQLFHQHHQHQLHLQQQQVQQVKLEMQQSQAPPPQQSTQQQQQQQSQQQQQQQSQPQPIGQPMPPQQLSSQPQSLSESTSMPSLPLPPPRRSAPNAPINKPPSSSPPANVGKHNKTERRYRQKVQQAQADLRDAVPALRVLYGTSNEEQKKTDVRAPDGTVDGLGEVTRPNASAKATILIGARMYIELLQRRTAMLQRKVAELETWRAVVSGQAELDAWRQDFDNREAVISAQQAAAAQAAASLNDSDDVESEEDEDEAPTRKRARTTKKKSVDSKMGTTGMRAFAAFAVSFSLFPSASKMFSPHPSTTMGSPVSYAGEMSRGQVIGRLPLITAEHSSRLLARALPAALVPGPHTLVDWSVRIFITIGLLVILGPFIERVGKRYQDKGTGAGNVVRFFLDIFRLYFGAPVEVTAEWTSLAARIVGGIVDPPPLVRWHVAVRLRMSSRDPYCLALLALMTRDGQGAEHLWAEARTLCETETPLGAVLALPLDEASRCLELVPPTFAPIAAIAEQINLILLYDLYTRFFSHLVTATGGATALPPMLANVQKSGMAGDLKSLDREIKSILQSAPRHSTTSSLALVLLGLWGLFSGYSSPASLVSALAEEELRGGGPRLKCVSAMLELLYPGSSFPQRSTGAAVSVNAEAIDNLAMTCIGFVDLLFSSSRYNSAAKSIDRLEANYRVQKEAARLRLVLTQANFVGLDEEEEDTSIRSFDSARQKLVAVLSAVGRRAAGRSAINDDDSGLEDEMGEW</sequence>
<feature type="region of interest" description="Disordered" evidence="1">
    <location>
        <begin position="190"/>
        <end position="337"/>
    </location>
</feature>
<dbReference type="EMBL" id="KQ087201">
    <property type="protein sequence ID" value="KLT42845.1"/>
    <property type="molecule type" value="Genomic_DNA"/>
</dbReference>
<feature type="region of interest" description="Disordered" evidence="1">
    <location>
        <begin position="356"/>
        <end position="375"/>
    </location>
</feature>
<feature type="region of interest" description="Disordered" evidence="1">
    <location>
        <begin position="448"/>
        <end position="484"/>
    </location>
</feature>
<dbReference type="PANTHER" id="PTHR47336">
    <property type="entry name" value="TRANSCRIPTION FACTOR HMS1-RELATED"/>
    <property type="match status" value="1"/>
</dbReference>
<dbReference type="Proteomes" id="UP000053611">
    <property type="component" value="Unassembled WGS sequence"/>
</dbReference>
<proteinExistence type="predicted"/>
<dbReference type="InterPro" id="IPR052099">
    <property type="entry name" value="Regulatory_TF_Diverse"/>
</dbReference>
<evidence type="ECO:0000256" key="1">
    <source>
        <dbReference type="SAM" id="MobiDB-lite"/>
    </source>
</evidence>
<keyword evidence="3" id="KW-1185">Reference proteome</keyword>
<dbReference type="CDD" id="cd11395">
    <property type="entry name" value="bHLHzip_SREBP_like"/>
    <property type="match status" value="1"/>
</dbReference>
<gene>
    <name evidence="2" type="ORF">CC85DRAFT_75934</name>
</gene>
<accession>A0A0J0XP16</accession>
<dbReference type="STRING" id="879819.A0A0J0XP16"/>
<dbReference type="SUPFAM" id="SSF47459">
    <property type="entry name" value="HLH, helix-loop-helix DNA-binding domain"/>
    <property type="match status" value="1"/>
</dbReference>
<evidence type="ECO:0000313" key="2">
    <source>
        <dbReference type="EMBL" id="KLT42845.1"/>
    </source>
</evidence>
<feature type="compositionally biased region" description="Low complexity" evidence="1">
    <location>
        <begin position="274"/>
        <end position="291"/>
    </location>
</feature>
<feature type="compositionally biased region" description="Basic residues" evidence="1">
    <location>
        <begin position="320"/>
        <end position="330"/>
    </location>
</feature>
<feature type="compositionally biased region" description="Low complexity" evidence="1">
    <location>
        <begin position="220"/>
        <end position="266"/>
    </location>
</feature>
<dbReference type="OrthoDB" id="2133190at2759"/>
<reference evidence="2 3" key="1">
    <citation type="submission" date="2015-03" db="EMBL/GenBank/DDBJ databases">
        <title>Genomics and transcriptomics of the oil-accumulating basidiomycete yeast T. oleaginosus allow insights into substrate utilization and the diverse evolutionary trajectories of mating systems in fungi.</title>
        <authorList>
            <consortium name="DOE Joint Genome Institute"/>
            <person name="Kourist R."/>
            <person name="Kracht O."/>
            <person name="Bracharz F."/>
            <person name="Lipzen A."/>
            <person name="Nolan M."/>
            <person name="Ohm R."/>
            <person name="Grigoriev I."/>
            <person name="Sun S."/>
            <person name="Heitman J."/>
            <person name="Bruck T."/>
            <person name="Nowrousian M."/>
        </authorList>
    </citation>
    <scope>NUCLEOTIDE SEQUENCE [LARGE SCALE GENOMIC DNA]</scope>
    <source>
        <strain evidence="2 3">IBC0246</strain>
    </source>
</reference>
<feature type="compositionally biased region" description="Low complexity" evidence="1">
    <location>
        <begin position="51"/>
        <end position="66"/>
    </location>
</feature>